<dbReference type="Gene3D" id="3.30.420.10">
    <property type="entry name" value="Ribonuclease H-like superfamily/Ribonuclease H"/>
    <property type="match status" value="1"/>
</dbReference>
<proteinExistence type="predicted"/>
<dbReference type="STRING" id="50429.A0A2B4RS87"/>
<dbReference type="OrthoDB" id="5985308at2759"/>
<sequence length="460" mass="53076">MQLCSEDILSADLQLRWHHVQEMRDDISRGLSPTELCKGFRYSSGPKFLYESAELWPENKVEAPSEINEANERKKGRWAGSSQENEILLGWKKYSSLTKLRRVTAYVMRFANNARIKKKARLLGTLTSSELRAAQNYLVKRAQFESFSEDIQCLEMGKEIHKRSRIKSLDPQMEDGFLVVRGRLQRAQYLPYKSTRACHLELVDDLSTDHFIMALKRFIARRGRPQSIHSDNGTNFVGANNELRKCIKLLDEERIQNFCAPKEIEWKFQPPSAPHFGGAWERLVQCTKKTLKAILTHRTVSKEVLRTALVEAEGILNSRPITHVSNDAGDIEALTPNHFLLLRSNPSYEDAEVSDREINSTKMWRRSQALANFFWRRFTKEYLPSLTERKKWKEKKQNLKEGDVVLVAEPNHPRGVWPLGRIVSTHPGRDGSVRAVTVHTQHGEYKRPITKLCLLEEAEV</sequence>
<dbReference type="Pfam" id="PF18701">
    <property type="entry name" value="DUF5641"/>
    <property type="match status" value="1"/>
</dbReference>
<organism evidence="2 3">
    <name type="scientific">Stylophora pistillata</name>
    <name type="common">Smooth cauliflower coral</name>
    <dbReference type="NCBI Taxonomy" id="50429"/>
    <lineage>
        <taxon>Eukaryota</taxon>
        <taxon>Metazoa</taxon>
        <taxon>Cnidaria</taxon>
        <taxon>Anthozoa</taxon>
        <taxon>Hexacorallia</taxon>
        <taxon>Scleractinia</taxon>
        <taxon>Astrocoeniina</taxon>
        <taxon>Pocilloporidae</taxon>
        <taxon>Stylophora</taxon>
    </lineage>
</organism>
<dbReference type="PANTHER" id="PTHR47331:SF1">
    <property type="entry name" value="GAG-LIKE PROTEIN"/>
    <property type="match status" value="1"/>
</dbReference>
<evidence type="ECO:0000313" key="2">
    <source>
        <dbReference type="EMBL" id="PFX19653.1"/>
    </source>
</evidence>
<dbReference type="SUPFAM" id="SSF53098">
    <property type="entry name" value="Ribonuclease H-like"/>
    <property type="match status" value="1"/>
</dbReference>
<dbReference type="InterPro" id="IPR040676">
    <property type="entry name" value="DUF5641"/>
</dbReference>
<dbReference type="PROSITE" id="PS50994">
    <property type="entry name" value="INTEGRASE"/>
    <property type="match status" value="1"/>
</dbReference>
<keyword evidence="3" id="KW-1185">Reference proteome</keyword>
<protein>
    <recommendedName>
        <fullName evidence="1">Integrase catalytic domain-containing protein</fullName>
    </recommendedName>
</protein>
<dbReference type="AlphaFoldDB" id="A0A2B4RS87"/>
<dbReference type="Proteomes" id="UP000225706">
    <property type="component" value="Unassembled WGS sequence"/>
</dbReference>
<dbReference type="PANTHER" id="PTHR47331">
    <property type="entry name" value="PHD-TYPE DOMAIN-CONTAINING PROTEIN"/>
    <property type="match status" value="1"/>
</dbReference>
<feature type="domain" description="Integrase catalytic" evidence="1">
    <location>
        <begin position="214"/>
        <end position="344"/>
    </location>
</feature>
<gene>
    <name evidence="2" type="ORF">AWC38_SpisGene15937</name>
</gene>
<dbReference type="InterPro" id="IPR001584">
    <property type="entry name" value="Integrase_cat-core"/>
</dbReference>
<comment type="caution">
    <text evidence="2">The sequence shown here is derived from an EMBL/GenBank/DDBJ whole genome shotgun (WGS) entry which is preliminary data.</text>
</comment>
<dbReference type="GO" id="GO:0015074">
    <property type="term" value="P:DNA integration"/>
    <property type="evidence" value="ECO:0007669"/>
    <property type="project" value="InterPro"/>
</dbReference>
<reference evidence="3" key="1">
    <citation type="journal article" date="2017" name="bioRxiv">
        <title>Comparative analysis of the genomes of Stylophora pistillata and Acropora digitifera provides evidence for extensive differences between species of corals.</title>
        <authorList>
            <person name="Voolstra C.R."/>
            <person name="Li Y."/>
            <person name="Liew Y.J."/>
            <person name="Baumgarten S."/>
            <person name="Zoccola D."/>
            <person name="Flot J.-F."/>
            <person name="Tambutte S."/>
            <person name="Allemand D."/>
            <person name="Aranda M."/>
        </authorList>
    </citation>
    <scope>NUCLEOTIDE SEQUENCE [LARGE SCALE GENOMIC DNA]</scope>
</reference>
<dbReference type="InterPro" id="IPR012337">
    <property type="entry name" value="RNaseH-like_sf"/>
</dbReference>
<dbReference type="GO" id="GO:0003676">
    <property type="term" value="F:nucleic acid binding"/>
    <property type="evidence" value="ECO:0007669"/>
    <property type="project" value="InterPro"/>
</dbReference>
<dbReference type="EMBL" id="LSMT01000350">
    <property type="protein sequence ID" value="PFX19653.1"/>
    <property type="molecule type" value="Genomic_DNA"/>
</dbReference>
<dbReference type="InterPro" id="IPR036397">
    <property type="entry name" value="RNaseH_sf"/>
</dbReference>
<name>A0A2B4RS87_STYPI</name>
<evidence type="ECO:0000313" key="3">
    <source>
        <dbReference type="Proteomes" id="UP000225706"/>
    </source>
</evidence>
<accession>A0A2B4RS87</accession>
<evidence type="ECO:0000259" key="1">
    <source>
        <dbReference type="PROSITE" id="PS50994"/>
    </source>
</evidence>